<dbReference type="EMBL" id="MU004193">
    <property type="protein sequence ID" value="KAF2492621.1"/>
    <property type="molecule type" value="Genomic_DNA"/>
</dbReference>
<reference evidence="2" key="1">
    <citation type="journal article" date="2020" name="Stud. Mycol.">
        <title>101 Dothideomycetes genomes: a test case for predicting lifestyles and emergence of pathogens.</title>
        <authorList>
            <person name="Haridas S."/>
            <person name="Albert R."/>
            <person name="Binder M."/>
            <person name="Bloem J."/>
            <person name="Labutti K."/>
            <person name="Salamov A."/>
            <person name="Andreopoulos B."/>
            <person name="Baker S."/>
            <person name="Barry K."/>
            <person name="Bills G."/>
            <person name="Bluhm B."/>
            <person name="Cannon C."/>
            <person name="Castanera R."/>
            <person name="Culley D."/>
            <person name="Daum C."/>
            <person name="Ezra D."/>
            <person name="Gonzalez J."/>
            <person name="Henrissat B."/>
            <person name="Kuo A."/>
            <person name="Liang C."/>
            <person name="Lipzen A."/>
            <person name="Lutzoni F."/>
            <person name="Magnuson J."/>
            <person name="Mondo S."/>
            <person name="Nolan M."/>
            <person name="Ohm R."/>
            <person name="Pangilinan J."/>
            <person name="Park H.-J."/>
            <person name="Ramirez L."/>
            <person name="Alfaro M."/>
            <person name="Sun H."/>
            <person name="Tritt A."/>
            <person name="Yoshinaga Y."/>
            <person name="Zwiers L.-H."/>
            <person name="Turgeon B."/>
            <person name="Goodwin S."/>
            <person name="Spatafora J."/>
            <person name="Crous P."/>
            <person name="Grigoriev I."/>
        </authorList>
    </citation>
    <scope>NUCLEOTIDE SEQUENCE</scope>
    <source>
        <strain evidence="2">CBS 269.34</strain>
    </source>
</reference>
<feature type="region of interest" description="Disordered" evidence="1">
    <location>
        <begin position="80"/>
        <end position="143"/>
    </location>
</feature>
<keyword evidence="3" id="KW-1185">Reference proteome</keyword>
<accession>A0A6A6QK23</accession>
<feature type="compositionally biased region" description="Acidic residues" evidence="1">
    <location>
        <begin position="95"/>
        <end position="113"/>
    </location>
</feature>
<name>A0A6A6QK23_9PEZI</name>
<organism evidence="2 3">
    <name type="scientific">Lophium mytilinum</name>
    <dbReference type="NCBI Taxonomy" id="390894"/>
    <lineage>
        <taxon>Eukaryota</taxon>
        <taxon>Fungi</taxon>
        <taxon>Dikarya</taxon>
        <taxon>Ascomycota</taxon>
        <taxon>Pezizomycotina</taxon>
        <taxon>Dothideomycetes</taxon>
        <taxon>Pleosporomycetidae</taxon>
        <taxon>Mytilinidiales</taxon>
        <taxon>Mytilinidiaceae</taxon>
        <taxon>Lophium</taxon>
    </lineage>
</organism>
<evidence type="ECO:0000313" key="2">
    <source>
        <dbReference type="EMBL" id="KAF2492621.1"/>
    </source>
</evidence>
<evidence type="ECO:0000313" key="3">
    <source>
        <dbReference type="Proteomes" id="UP000799750"/>
    </source>
</evidence>
<evidence type="ECO:0000256" key="1">
    <source>
        <dbReference type="SAM" id="MobiDB-lite"/>
    </source>
</evidence>
<feature type="compositionally biased region" description="Basic and acidic residues" evidence="1">
    <location>
        <begin position="119"/>
        <end position="143"/>
    </location>
</feature>
<dbReference type="AlphaFoldDB" id="A0A6A6QK23"/>
<proteinExistence type="predicted"/>
<gene>
    <name evidence="2" type="ORF">BU16DRAFT_563930</name>
</gene>
<protein>
    <submittedName>
        <fullName evidence="2">Uncharacterized protein</fullName>
    </submittedName>
</protein>
<dbReference type="Proteomes" id="UP000799750">
    <property type="component" value="Unassembled WGS sequence"/>
</dbReference>
<sequence>MDASSEGADTLQAFEGPSNEALALVLISVGVDPVYALRYVGFHVPDEEVEILAVRLTRQVESDRLADRIRRNYREDLERQERKLRGSFEAGMQDSENEEAYGADSEEEEDEEGGIAGRGDGEGLGGRKEEKAEEAPADHVEEVGKRIAMMEMDE</sequence>